<dbReference type="EnsemblMetazoa" id="CapteT223558">
    <property type="protein sequence ID" value="CapteP223558"/>
    <property type="gene ID" value="CapteG223558"/>
</dbReference>
<organism evidence="2">
    <name type="scientific">Capitella teleta</name>
    <name type="common">Polychaete worm</name>
    <dbReference type="NCBI Taxonomy" id="283909"/>
    <lineage>
        <taxon>Eukaryota</taxon>
        <taxon>Metazoa</taxon>
        <taxon>Spiralia</taxon>
        <taxon>Lophotrochozoa</taxon>
        <taxon>Annelida</taxon>
        <taxon>Polychaeta</taxon>
        <taxon>Sedentaria</taxon>
        <taxon>Scolecida</taxon>
        <taxon>Capitellidae</taxon>
        <taxon>Capitella</taxon>
    </lineage>
</organism>
<feature type="compositionally biased region" description="Basic residues" evidence="1">
    <location>
        <begin position="129"/>
        <end position="139"/>
    </location>
</feature>
<dbReference type="EMBL" id="KB301284">
    <property type="protein sequence ID" value="ELU05753.1"/>
    <property type="molecule type" value="Genomic_DNA"/>
</dbReference>
<feature type="compositionally biased region" description="Basic residues" evidence="1">
    <location>
        <begin position="1"/>
        <end position="13"/>
    </location>
</feature>
<protein>
    <submittedName>
        <fullName evidence="2 3">Uncharacterized protein</fullName>
    </submittedName>
</protein>
<sequence>MASKALKHHHHQRFMYDEGPKFSHNSQESRMRGYVPIYRNHRRSSITDQRTEREHVRAFFGEGSLPYNGYSLVSSPYSSEYPTRTNSFRRISPSHQYRRKRTAPAPPPHLMHYNSLPNNGPSREFNPNVRRHQSQKKRQAPPPPEHLRKPKPKTWILIPPKDPPLEPPADYEVEVDNESSPSNSPQGIDSGMEGNSRSPSPETPPPVGYSDIASARPPTPPPLPPIVCEVKRSPKPPSHIVPPPKVAPPPLSPLTPLQYRNLEQEYERDGLSPALKAQLLEAARKRLEEGPIIIKKQDPFHERFARELKKAFEMRQKRLLKGTIKMKFQHRNTVMYKACDDSDSPPVTPLEKPVVPKKPINGSEVLLESIQKVEKVAKAEMQQRLNGQGQSSDASFQPTKKVSWTPAHDLNGEVFEDDDDKENAVDLSSRKADFYEMLYGKSATAQKQKHKKKDSSSSQESDYIQGSLRKLKKSVKKGVKNAFGSLRGSKSRQVIDESIQTDDAWQIYPACMYDESNEGPINIVRVEKGPAYAYHPEKGQLVLIPDYDNIIVTDDGRKIREAHIKNDTTSQKKVAQLVEAKLSSVESPGALAVPTPLRDHKPSIIEERHTQDVIEMQFQQVQGLNKQFKDDANPQGLDNPAWNMVKNPRARISRSDRADRTTSWDTVYSSVRMTVDGSLMYCDPNNDFKEADENVVHLNAPKAEKKYGQDYGDIVPVSKPMVRVLRKGWKAYKDNSESWDLTNGNPLYASDEEDEQPDLKLAKSEPMFHASDDSGYERGSNSTGNTPLDEVPTSLQYLHATNSCPNSPDLPKHQKERNGTVLPPLACGYTVSPEQSINAVAGMKGSPTPSLLTPLDTGLNNSGIRQNTVINTVISVGNHRDHR</sequence>
<feature type="compositionally biased region" description="Polar residues" evidence="1">
    <location>
        <begin position="78"/>
        <end position="95"/>
    </location>
</feature>
<dbReference type="EMBL" id="AMQN01007739">
    <property type="status" value="NOT_ANNOTATED_CDS"/>
    <property type="molecule type" value="Genomic_DNA"/>
</dbReference>
<dbReference type="Proteomes" id="UP000014760">
    <property type="component" value="Unassembled WGS sequence"/>
</dbReference>
<evidence type="ECO:0000313" key="2">
    <source>
        <dbReference type="EMBL" id="ELU05753.1"/>
    </source>
</evidence>
<feature type="region of interest" description="Disordered" evidence="1">
    <location>
        <begin position="445"/>
        <end position="465"/>
    </location>
</feature>
<reference evidence="2 4" key="2">
    <citation type="journal article" date="2013" name="Nature">
        <title>Insights into bilaterian evolution from three spiralian genomes.</title>
        <authorList>
            <person name="Simakov O."/>
            <person name="Marletaz F."/>
            <person name="Cho S.J."/>
            <person name="Edsinger-Gonzales E."/>
            <person name="Havlak P."/>
            <person name="Hellsten U."/>
            <person name="Kuo D.H."/>
            <person name="Larsson T."/>
            <person name="Lv J."/>
            <person name="Arendt D."/>
            <person name="Savage R."/>
            <person name="Osoegawa K."/>
            <person name="de Jong P."/>
            <person name="Grimwood J."/>
            <person name="Chapman J.A."/>
            <person name="Shapiro H."/>
            <person name="Aerts A."/>
            <person name="Otillar R.P."/>
            <person name="Terry A.Y."/>
            <person name="Boore J.L."/>
            <person name="Grigoriev I.V."/>
            <person name="Lindberg D.R."/>
            <person name="Seaver E.C."/>
            <person name="Weisblat D.A."/>
            <person name="Putnam N.H."/>
            <person name="Rokhsar D.S."/>
        </authorList>
    </citation>
    <scope>NUCLEOTIDE SEQUENCE</scope>
    <source>
        <strain evidence="2 4">I ESC-2004</strain>
    </source>
</reference>
<evidence type="ECO:0000256" key="1">
    <source>
        <dbReference type="SAM" id="MobiDB-lite"/>
    </source>
</evidence>
<reference evidence="4" key="1">
    <citation type="submission" date="2012-12" db="EMBL/GenBank/DDBJ databases">
        <authorList>
            <person name="Hellsten U."/>
            <person name="Grimwood J."/>
            <person name="Chapman J.A."/>
            <person name="Shapiro H."/>
            <person name="Aerts A."/>
            <person name="Otillar R.P."/>
            <person name="Terry A.Y."/>
            <person name="Boore J.L."/>
            <person name="Simakov O."/>
            <person name="Marletaz F."/>
            <person name="Cho S.-J."/>
            <person name="Edsinger-Gonzales E."/>
            <person name="Havlak P."/>
            <person name="Kuo D.-H."/>
            <person name="Larsson T."/>
            <person name="Lv J."/>
            <person name="Arendt D."/>
            <person name="Savage R."/>
            <person name="Osoegawa K."/>
            <person name="de Jong P."/>
            <person name="Lindberg D.R."/>
            <person name="Seaver E.C."/>
            <person name="Weisblat D.A."/>
            <person name="Putnam N.H."/>
            <person name="Grigoriev I.V."/>
            <person name="Rokhsar D.S."/>
        </authorList>
    </citation>
    <scope>NUCLEOTIDE SEQUENCE</scope>
    <source>
        <strain evidence="4">I ESC-2004</strain>
    </source>
</reference>
<feature type="compositionally biased region" description="Polar residues" evidence="1">
    <location>
        <begin position="178"/>
        <end position="200"/>
    </location>
</feature>
<dbReference type="HOGENOM" id="CLU_326325_0_0_1"/>
<feature type="region of interest" description="Disordered" evidence="1">
    <location>
        <begin position="78"/>
        <end position="256"/>
    </location>
</feature>
<name>R7UI24_CAPTE</name>
<feature type="region of interest" description="Disordered" evidence="1">
    <location>
        <begin position="1"/>
        <end position="28"/>
    </location>
</feature>
<evidence type="ECO:0000313" key="3">
    <source>
        <dbReference type="EnsemblMetazoa" id="CapteP223558"/>
    </source>
</evidence>
<gene>
    <name evidence="2" type="ORF">CAPTEDRAFT_223558</name>
</gene>
<feature type="region of interest" description="Disordered" evidence="1">
    <location>
        <begin position="769"/>
        <end position="790"/>
    </location>
</feature>
<proteinExistence type="predicted"/>
<evidence type="ECO:0000313" key="4">
    <source>
        <dbReference type="Proteomes" id="UP000014760"/>
    </source>
</evidence>
<dbReference type="OrthoDB" id="10689864at2759"/>
<keyword evidence="4" id="KW-1185">Reference proteome</keyword>
<accession>R7UI24</accession>
<feature type="compositionally biased region" description="Pro residues" evidence="1">
    <location>
        <begin position="235"/>
        <end position="253"/>
    </location>
</feature>
<dbReference type="AlphaFoldDB" id="R7UI24"/>
<feature type="compositionally biased region" description="Basic and acidic residues" evidence="1">
    <location>
        <begin position="14"/>
        <end position="28"/>
    </location>
</feature>
<reference evidence="3" key="3">
    <citation type="submission" date="2015-06" db="UniProtKB">
        <authorList>
            <consortium name="EnsemblMetazoa"/>
        </authorList>
    </citation>
    <scope>IDENTIFICATION</scope>
</reference>